<keyword evidence="3" id="KW-1003">Cell membrane</keyword>
<evidence type="ECO:0000256" key="4">
    <source>
        <dbReference type="ARBA" id="ARBA00022692"/>
    </source>
</evidence>
<evidence type="ECO:0000256" key="3">
    <source>
        <dbReference type="ARBA" id="ARBA00022475"/>
    </source>
</evidence>
<keyword evidence="7" id="KW-0653">Protein transport</keyword>
<evidence type="ECO:0000313" key="10">
    <source>
        <dbReference type="Proteomes" id="UP000017837"/>
    </source>
</evidence>
<dbReference type="PANTHER" id="PTHR30558">
    <property type="entry name" value="EXBD MEMBRANE COMPONENT OF PMF-DRIVEN MACROMOLECULE IMPORT SYSTEM"/>
    <property type="match status" value="1"/>
</dbReference>
<evidence type="ECO:0008006" key="11">
    <source>
        <dbReference type="Google" id="ProtNLM"/>
    </source>
</evidence>
<name>V4PBR9_9CAUL</name>
<evidence type="ECO:0000256" key="7">
    <source>
        <dbReference type="RuleBase" id="RU003879"/>
    </source>
</evidence>
<organism evidence="9 10">
    <name type="scientific">Asticcacaulis benevestitus DSM 16100 = ATCC BAA-896</name>
    <dbReference type="NCBI Taxonomy" id="1121022"/>
    <lineage>
        <taxon>Bacteria</taxon>
        <taxon>Pseudomonadati</taxon>
        <taxon>Pseudomonadota</taxon>
        <taxon>Alphaproteobacteria</taxon>
        <taxon>Caulobacterales</taxon>
        <taxon>Caulobacteraceae</taxon>
        <taxon>Asticcacaulis</taxon>
    </lineage>
</organism>
<reference evidence="9 10" key="1">
    <citation type="journal article" date="2014" name="Nature">
        <title>Sequential evolution of bacterial morphology by co-option of a developmental regulator.</title>
        <authorList>
            <person name="Jiang C."/>
            <person name="Brown P.J."/>
            <person name="Ducret A."/>
            <person name="Brun Y.V."/>
        </authorList>
    </citation>
    <scope>NUCLEOTIDE SEQUENCE [LARGE SCALE GENOMIC DNA]</scope>
    <source>
        <strain evidence="9 10">DSM 16100</strain>
    </source>
</reference>
<comment type="caution">
    <text evidence="9">The sequence shown here is derived from an EMBL/GenBank/DDBJ whole genome shotgun (WGS) entry which is preliminary data.</text>
</comment>
<dbReference type="GO" id="GO:0005886">
    <property type="term" value="C:plasma membrane"/>
    <property type="evidence" value="ECO:0007669"/>
    <property type="project" value="UniProtKB-SubCell"/>
</dbReference>
<comment type="subcellular location">
    <subcellularLocation>
        <location evidence="1">Cell membrane</location>
        <topology evidence="1">Single-pass membrane protein</topology>
    </subcellularLocation>
    <subcellularLocation>
        <location evidence="7">Cell membrane</location>
        <topology evidence="7">Single-pass type II membrane protein</topology>
    </subcellularLocation>
</comment>
<evidence type="ECO:0000256" key="5">
    <source>
        <dbReference type="ARBA" id="ARBA00022989"/>
    </source>
</evidence>
<proteinExistence type="inferred from homology"/>
<accession>V4PBR9</accession>
<feature type="transmembrane region" description="Helical" evidence="8">
    <location>
        <begin position="33"/>
        <end position="52"/>
    </location>
</feature>
<dbReference type="EMBL" id="AWGB01000057">
    <property type="protein sequence ID" value="ESQ85546.1"/>
    <property type="molecule type" value="Genomic_DNA"/>
</dbReference>
<evidence type="ECO:0000256" key="2">
    <source>
        <dbReference type="ARBA" id="ARBA00005811"/>
    </source>
</evidence>
<dbReference type="Proteomes" id="UP000017837">
    <property type="component" value="Unassembled WGS sequence"/>
</dbReference>
<keyword evidence="7" id="KW-0813">Transport</keyword>
<evidence type="ECO:0000256" key="8">
    <source>
        <dbReference type="SAM" id="Phobius"/>
    </source>
</evidence>
<dbReference type="GO" id="GO:0015031">
    <property type="term" value="P:protein transport"/>
    <property type="evidence" value="ECO:0007669"/>
    <property type="project" value="UniProtKB-KW"/>
</dbReference>
<keyword evidence="5 8" id="KW-1133">Transmembrane helix</keyword>
<evidence type="ECO:0000256" key="1">
    <source>
        <dbReference type="ARBA" id="ARBA00004162"/>
    </source>
</evidence>
<dbReference type="Gene3D" id="3.30.420.270">
    <property type="match status" value="1"/>
</dbReference>
<keyword evidence="10" id="KW-1185">Reference proteome</keyword>
<dbReference type="Pfam" id="PF02472">
    <property type="entry name" value="ExbD"/>
    <property type="match status" value="1"/>
</dbReference>
<dbReference type="PANTHER" id="PTHR30558:SF9">
    <property type="entry name" value="BIOPOLYMER TRANSPORT PROTEIN EXBD"/>
    <property type="match status" value="1"/>
</dbReference>
<gene>
    <name evidence="9" type="ORF">ABENE_18745</name>
</gene>
<sequence length="150" mass="16200">MEENTMAMKLGGKSGRYSIAQNSDINVTPFVDVMLVLLIIFMVSIPAATVSIKLDMPPAEGPTSKRPDPVFISVMGPDDIYIGAQKTSMASLISDVAAALRVSDPNTPLSEQRVLVRGDKDISYADFIAVINQLQQNGYVKIGLINEDIV</sequence>
<dbReference type="InterPro" id="IPR003400">
    <property type="entry name" value="ExbD"/>
</dbReference>
<dbReference type="AlphaFoldDB" id="V4PBR9"/>
<protein>
    <recommendedName>
        <fullName evidence="11">Biopolymer transporter ExbD</fullName>
    </recommendedName>
</protein>
<evidence type="ECO:0000313" key="9">
    <source>
        <dbReference type="EMBL" id="ESQ85546.1"/>
    </source>
</evidence>
<evidence type="ECO:0000256" key="6">
    <source>
        <dbReference type="ARBA" id="ARBA00023136"/>
    </source>
</evidence>
<comment type="similarity">
    <text evidence="2 7">Belongs to the ExbD/TolR family.</text>
</comment>
<dbReference type="GO" id="GO:0022857">
    <property type="term" value="F:transmembrane transporter activity"/>
    <property type="evidence" value="ECO:0007669"/>
    <property type="project" value="InterPro"/>
</dbReference>
<dbReference type="STRING" id="1121022.GCA_000376105_01222"/>
<dbReference type="PATRIC" id="fig|1121022.4.peg.3834"/>
<keyword evidence="6 8" id="KW-0472">Membrane</keyword>
<dbReference type="eggNOG" id="COG0848">
    <property type="taxonomic scope" value="Bacteria"/>
</dbReference>
<keyword evidence="4 7" id="KW-0812">Transmembrane</keyword>